<gene>
    <name evidence="1" type="ORF">CAPTEDRAFT_205539</name>
</gene>
<organism evidence="1">
    <name type="scientific">Capitella teleta</name>
    <name type="common">Polychaete worm</name>
    <dbReference type="NCBI Taxonomy" id="283909"/>
    <lineage>
        <taxon>Eukaryota</taxon>
        <taxon>Metazoa</taxon>
        <taxon>Spiralia</taxon>
        <taxon>Lophotrochozoa</taxon>
        <taxon>Annelida</taxon>
        <taxon>Polychaeta</taxon>
        <taxon>Sedentaria</taxon>
        <taxon>Scolecida</taxon>
        <taxon>Capitellidae</taxon>
        <taxon>Capitella</taxon>
    </lineage>
</organism>
<proteinExistence type="predicted"/>
<dbReference type="EMBL" id="AMQN01002035">
    <property type="status" value="NOT_ANNOTATED_CDS"/>
    <property type="molecule type" value="Genomic_DNA"/>
</dbReference>
<keyword evidence="3" id="KW-1185">Reference proteome</keyword>
<name>R7TXU7_CAPTE</name>
<sequence length="156" mass="18098">MATKLHSDMNRELWDEVKRVRGNAKDCAGVIDDAVGEDAICDVFASKYEELYSSVSFNADDMVELRRDVDIDIRSKCCEELCYSNHAVTVQDIKEALEHVFIQYFKKEISLLFQATINFNKLAEKMYCPYLHEYWNTAGFENFLGPLKLFNAMNLR</sequence>
<dbReference type="EnsemblMetazoa" id="CapteT205539">
    <property type="protein sequence ID" value="CapteP205539"/>
    <property type="gene ID" value="CapteG205539"/>
</dbReference>
<dbReference type="EMBL" id="AMQN01002033">
    <property type="status" value="NOT_ANNOTATED_CDS"/>
    <property type="molecule type" value="Genomic_DNA"/>
</dbReference>
<evidence type="ECO:0000313" key="2">
    <source>
        <dbReference type="EnsemblMetazoa" id="CapteP205539"/>
    </source>
</evidence>
<reference evidence="2" key="3">
    <citation type="submission" date="2015-06" db="UniProtKB">
        <authorList>
            <consortium name="EnsemblMetazoa"/>
        </authorList>
    </citation>
    <scope>IDENTIFICATION</scope>
</reference>
<dbReference type="Proteomes" id="UP000014760">
    <property type="component" value="Unassembled WGS sequence"/>
</dbReference>
<dbReference type="AlphaFoldDB" id="R7TXU7"/>
<evidence type="ECO:0000313" key="1">
    <source>
        <dbReference type="EMBL" id="ELT98432.1"/>
    </source>
</evidence>
<dbReference type="EMBL" id="KB307920">
    <property type="protein sequence ID" value="ELT98432.1"/>
    <property type="molecule type" value="Genomic_DNA"/>
</dbReference>
<evidence type="ECO:0000313" key="3">
    <source>
        <dbReference type="Proteomes" id="UP000014760"/>
    </source>
</evidence>
<dbReference type="HOGENOM" id="CLU_1688411_0_0_1"/>
<dbReference type="EMBL" id="AMQN01002034">
    <property type="status" value="NOT_ANNOTATED_CDS"/>
    <property type="molecule type" value="Genomic_DNA"/>
</dbReference>
<reference evidence="3" key="1">
    <citation type="submission" date="2012-12" db="EMBL/GenBank/DDBJ databases">
        <authorList>
            <person name="Hellsten U."/>
            <person name="Grimwood J."/>
            <person name="Chapman J.A."/>
            <person name="Shapiro H."/>
            <person name="Aerts A."/>
            <person name="Otillar R.P."/>
            <person name="Terry A.Y."/>
            <person name="Boore J.L."/>
            <person name="Simakov O."/>
            <person name="Marletaz F."/>
            <person name="Cho S.-J."/>
            <person name="Edsinger-Gonzales E."/>
            <person name="Havlak P."/>
            <person name="Kuo D.-H."/>
            <person name="Larsson T."/>
            <person name="Lv J."/>
            <person name="Arendt D."/>
            <person name="Savage R."/>
            <person name="Osoegawa K."/>
            <person name="de Jong P."/>
            <person name="Lindberg D.R."/>
            <person name="Seaver E.C."/>
            <person name="Weisblat D.A."/>
            <person name="Putnam N.H."/>
            <person name="Grigoriev I.V."/>
            <person name="Rokhsar D.S."/>
        </authorList>
    </citation>
    <scope>NUCLEOTIDE SEQUENCE</scope>
    <source>
        <strain evidence="3">I ESC-2004</strain>
    </source>
</reference>
<protein>
    <submittedName>
        <fullName evidence="1 2">Uncharacterized protein</fullName>
    </submittedName>
</protein>
<reference evidence="1 3" key="2">
    <citation type="journal article" date="2013" name="Nature">
        <title>Insights into bilaterian evolution from three spiralian genomes.</title>
        <authorList>
            <person name="Simakov O."/>
            <person name="Marletaz F."/>
            <person name="Cho S.J."/>
            <person name="Edsinger-Gonzales E."/>
            <person name="Havlak P."/>
            <person name="Hellsten U."/>
            <person name="Kuo D.H."/>
            <person name="Larsson T."/>
            <person name="Lv J."/>
            <person name="Arendt D."/>
            <person name="Savage R."/>
            <person name="Osoegawa K."/>
            <person name="de Jong P."/>
            <person name="Grimwood J."/>
            <person name="Chapman J.A."/>
            <person name="Shapiro H."/>
            <person name="Aerts A."/>
            <person name="Otillar R.P."/>
            <person name="Terry A.Y."/>
            <person name="Boore J.L."/>
            <person name="Grigoriev I.V."/>
            <person name="Lindberg D.R."/>
            <person name="Seaver E.C."/>
            <person name="Weisblat D.A."/>
            <person name="Putnam N.H."/>
            <person name="Rokhsar D.S."/>
        </authorList>
    </citation>
    <scope>NUCLEOTIDE SEQUENCE</scope>
    <source>
        <strain evidence="1 3">I ESC-2004</strain>
    </source>
</reference>
<accession>R7TXU7</accession>